<organism evidence="10 11">
    <name type="scientific">Ammoniphilus oxalaticus</name>
    <dbReference type="NCBI Taxonomy" id="66863"/>
    <lineage>
        <taxon>Bacteria</taxon>
        <taxon>Bacillati</taxon>
        <taxon>Bacillota</taxon>
        <taxon>Bacilli</taxon>
        <taxon>Bacillales</taxon>
        <taxon>Paenibacillaceae</taxon>
        <taxon>Aneurinibacillus group</taxon>
        <taxon>Ammoniphilus</taxon>
    </lineage>
</organism>
<evidence type="ECO:0000256" key="8">
    <source>
        <dbReference type="ARBA" id="ARBA00023136"/>
    </source>
</evidence>
<keyword evidence="7 9" id="KW-0732">Signal</keyword>
<dbReference type="AlphaFoldDB" id="A0A419SJJ4"/>
<dbReference type="EMBL" id="MCHY01000008">
    <property type="protein sequence ID" value="RKD24130.1"/>
    <property type="molecule type" value="Genomic_DNA"/>
</dbReference>
<dbReference type="NCBIfam" id="TIGR01728">
    <property type="entry name" value="SsuA_fam"/>
    <property type="match status" value="1"/>
</dbReference>
<evidence type="ECO:0000256" key="6">
    <source>
        <dbReference type="ARBA" id="ARBA00022519"/>
    </source>
</evidence>
<accession>A0A419SJJ4</accession>
<protein>
    <submittedName>
        <fullName evidence="10">ABC transporter substrate-binding protein</fullName>
    </submittedName>
</protein>
<keyword evidence="5" id="KW-1003">Cell membrane</keyword>
<dbReference type="CDD" id="cd13553">
    <property type="entry name" value="PBP2_NrtA_CpmA_like"/>
    <property type="match status" value="1"/>
</dbReference>
<keyword evidence="6" id="KW-0997">Cell inner membrane</keyword>
<dbReference type="Proteomes" id="UP000284219">
    <property type="component" value="Unassembled WGS sequence"/>
</dbReference>
<evidence type="ECO:0000256" key="4">
    <source>
        <dbReference type="ARBA" id="ARBA00022448"/>
    </source>
</evidence>
<evidence type="ECO:0000256" key="9">
    <source>
        <dbReference type="SAM" id="SignalP"/>
    </source>
</evidence>
<comment type="similarity">
    <text evidence="3">Belongs to the bacterial solute-binding protein SsuA/TauA family.</text>
</comment>
<dbReference type="GO" id="GO:0005886">
    <property type="term" value="C:plasma membrane"/>
    <property type="evidence" value="ECO:0007669"/>
    <property type="project" value="UniProtKB-SubCell"/>
</dbReference>
<dbReference type="GO" id="GO:0042597">
    <property type="term" value="C:periplasmic space"/>
    <property type="evidence" value="ECO:0007669"/>
    <property type="project" value="UniProtKB-SubCell"/>
</dbReference>
<reference evidence="10 11" key="1">
    <citation type="submission" date="2016-08" db="EMBL/GenBank/DDBJ databases">
        <title>Novel Firmicute Genomes.</title>
        <authorList>
            <person name="Poppleton D.I."/>
            <person name="Gribaldo S."/>
        </authorList>
    </citation>
    <scope>NUCLEOTIDE SEQUENCE [LARGE SCALE GENOMIC DNA]</scope>
    <source>
        <strain evidence="10 11">RAOx-1</strain>
    </source>
</reference>
<dbReference type="Pfam" id="PF13379">
    <property type="entry name" value="NMT1_2"/>
    <property type="match status" value="1"/>
</dbReference>
<dbReference type="Gene3D" id="3.40.190.10">
    <property type="entry name" value="Periplasmic binding protein-like II"/>
    <property type="match status" value="2"/>
</dbReference>
<evidence type="ECO:0000256" key="1">
    <source>
        <dbReference type="ARBA" id="ARBA00004418"/>
    </source>
</evidence>
<keyword evidence="11" id="KW-1185">Reference proteome</keyword>
<sequence>MKRWKLGLLAGVLFSGLALAGCGSDGGGQPSEDGDAETKKITMGYFPNLDHAPAIVGLKKDIFAKHLDGVEIKTEPFPDGNNFMDALNSGNLDIGYVGPGPAISRFMAGNDVVILASAANGATLIVAREGSGIEQVADLSGKSFCTPGIGCTHDVQLEKMMLDIGLTTNRIGGDVIHQKQPPATVEALFESEQMDAAALPEPWGTYLVETANASIIVEWDEVAWGETLPSVVLVSSKAFVEKNPELVKNFLKAHTEAIKFVNENRDDSITAINDTLYELTQKRLPESVLTKSWERMKFTSEVHSEALQEWADASYDLKFIQEPPKLDGLVDTTLIEEISK</sequence>
<proteinExistence type="inferred from homology"/>
<evidence type="ECO:0000313" key="11">
    <source>
        <dbReference type="Proteomes" id="UP000284219"/>
    </source>
</evidence>
<dbReference type="InterPro" id="IPR010067">
    <property type="entry name" value="ABC_SsuA_sub-bd"/>
</dbReference>
<evidence type="ECO:0000256" key="2">
    <source>
        <dbReference type="ARBA" id="ARBA00004533"/>
    </source>
</evidence>
<evidence type="ECO:0000256" key="5">
    <source>
        <dbReference type="ARBA" id="ARBA00022475"/>
    </source>
</evidence>
<evidence type="ECO:0000256" key="7">
    <source>
        <dbReference type="ARBA" id="ARBA00022729"/>
    </source>
</evidence>
<name>A0A419SJJ4_9BACL</name>
<dbReference type="PANTHER" id="PTHR30024">
    <property type="entry name" value="ALIPHATIC SULFONATES-BINDING PROTEIN-RELATED"/>
    <property type="match status" value="1"/>
</dbReference>
<dbReference type="InterPro" id="IPR044527">
    <property type="entry name" value="NrtA/CpmA_ABC-bd_dom"/>
</dbReference>
<feature type="chain" id="PRO_5039406270" evidence="9">
    <location>
        <begin position="21"/>
        <end position="340"/>
    </location>
</feature>
<comment type="caution">
    <text evidence="10">The sequence shown here is derived from an EMBL/GenBank/DDBJ whole genome shotgun (WGS) entry which is preliminary data.</text>
</comment>
<evidence type="ECO:0000256" key="3">
    <source>
        <dbReference type="ARBA" id="ARBA00010742"/>
    </source>
</evidence>
<keyword evidence="8" id="KW-0472">Membrane</keyword>
<dbReference type="PROSITE" id="PS51257">
    <property type="entry name" value="PROKAR_LIPOPROTEIN"/>
    <property type="match status" value="1"/>
</dbReference>
<evidence type="ECO:0000313" key="10">
    <source>
        <dbReference type="EMBL" id="RKD24130.1"/>
    </source>
</evidence>
<dbReference type="RefSeq" id="WP_120189392.1">
    <property type="nucleotide sequence ID" value="NZ_MCHY01000008.1"/>
</dbReference>
<dbReference type="GO" id="GO:0042626">
    <property type="term" value="F:ATPase-coupled transmembrane transporter activity"/>
    <property type="evidence" value="ECO:0007669"/>
    <property type="project" value="InterPro"/>
</dbReference>
<dbReference type="SUPFAM" id="SSF53850">
    <property type="entry name" value="Periplasmic binding protein-like II"/>
    <property type="match status" value="1"/>
</dbReference>
<keyword evidence="4" id="KW-0813">Transport</keyword>
<gene>
    <name evidence="10" type="ORF">BEP19_06905</name>
</gene>
<comment type="subcellular location">
    <subcellularLocation>
        <location evidence="2">Cell inner membrane</location>
    </subcellularLocation>
    <subcellularLocation>
        <location evidence="1">Periplasm</location>
    </subcellularLocation>
</comment>
<dbReference type="OrthoDB" id="506341at2"/>
<dbReference type="PANTHER" id="PTHR30024:SF47">
    <property type="entry name" value="TAURINE-BINDING PERIPLASMIC PROTEIN"/>
    <property type="match status" value="1"/>
</dbReference>
<feature type="signal peptide" evidence="9">
    <location>
        <begin position="1"/>
        <end position="20"/>
    </location>
</feature>